<dbReference type="Pfam" id="PF13304">
    <property type="entry name" value="AAA_21"/>
    <property type="match status" value="1"/>
</dbReference>
<protein>
    <submittedName>
        <fullName evidence="2">AAA family ATPase</fullName>
    </submittedName>
</protein>
<proteinExistence type="predicted"/>
<dbReference type="InterPro" id="IPR003593">
    <property type="entry name" value="AAA+_ATPase"/>
</dbReference>
<gene>
    <name evidence="2" type="ORF">JMN32_19040</name>
</gene>
<reference evidence="2" key="1">
    <citation type="submission" date="2021-01" db="EMBL/GenBank/DDBJ databases">
        <title>Fulvivirga kasyanovii gen. nov., sp nov., a novel member of the phylum Bacteroidetes isolated from seawater in a mussel farm.</title>
        <authorList>
            <person name="Zhao L.-H."/>
            <person name="Wang Z.-J."/>
        </authorList>
    </citation>
    <scope>NUCLEOTIDE SEQUENCE</scope>
    <source>
        <strain evidence="2">29W222</strain>
    </source>
</reference>
<keyword evidence="3" id="KW-1185">Reference proteome</keyword>
<dbReference type="GO" id="GO:0016887">
    <property type="term" value="F:ATP hydrolysis activity"/>
    <property type="evidence" value="ECO:0007669"/>
    <property type="project" value="InterPro"/>
</dbReference>
<dbReference type="GO" id="GO:0006302">
    <property type="term" value="P:double-strand break repair"/>
    <property type="evidence" value="ECO:0007669"/>
    <property type="project" value="TreeGrafter"/>
</dbReference>
<dbReference type="RefSeq" id="WP_202857957.1">
    <property type="nucleotide sequence ID" value="NZ_JAEUGD010000064.1"/>
</dbReference>
<dbReference type="Proteomes" id="UP000614216">
    <property type="component" value="Unassembled WGS sequence"/>
</dbReference>
<accession>A0A937G0K0</accession>
<name>A0A937G0K0_9BACT</name>
<dbReference type="SMART" id="SM00382">
    <property type="entry name" value="AAA"/>
    <property type="match status" value="1"/>
</dbReference>
<sequence>MIRIKKGEIPDMLRGTFIKKKEILFEYLRDTSRVKRPSFVVRGKETPLYQEFNSKCAFCESKTKSVDGLNYHHYRPTYNATDRHGEISKNHYTWLMYEWDNLYLVCNTCARNKANYFPVIKLNGRFGLIEGKPESNEFDREVLNEKEYPLIFDPCHYDPEEWFYYSDNGTIHLLVQNNEFGAERSSYTIQCLDLNREQLIESRKKRIEWIKNVIDQVKKNNEISEFQSEDEASIINEVLNESHEEYCGALRFIVKRKIASDGTFMNWLVEKKIITKQQGKEIKDFFEKNSFIKIQGQKEDKVILRSESLGQIRVNEIRIKGFRAIKDEVTLQFPNTSSTRENWLVLIGENGSGKSTILQAVYACLSGDWYNVSEDDFEDYGIIHIGTDDGYITLRKNEISDTLTSVKKGSNTPILGYGPIRLSLSDYSDSELNPELLEGSNLVNPLRPLLNTGQWIKDRILKGDFDKNTIKESLLKLVDRDNTYDIHLVDGKAHIVSNLDESQKHDYQYLSTGFRQLLTLACDIIDSLNLKYNDIQSARGIVLLDEIENHLHPKWKNRIVGQLREIFPMVQFIVATHEPLCINSLEEGEVFLTKRNEDGKVEIQGLEVPKGTKSSEILTGEWFGLTSTLDTKTLDLMERHREMMYSKALKSEDYNQEELTRIESEIASRLSNSADRTLFGIFKEEYKAILTDSVQSLDFNSKSFRDTLKAKLKSKLDN</sequence>
<evidence type="ECO:0000313" key="2">
    <source>
        <dbReference type="EMBL" id="MBL6448417.1"/>
    </source>
</evidence>
<evidence type="ECO:0000259" key="1">
    <source>
        <dbReference type="SMART" id="SM00382"/>
    </source>
</evidence>
<dbReference type="PANTHER" id="PTHR32182:SF23">
    <property type="entry name" value="ATP BINDING PROTEIN"/>
    <property type="match status" value="1"/>
</dbReference>
<feature type="domain" description="AAA+ ATPase" evidence="1">
    <location>
        <begin position="340"/>
        <end position="621"/>
    </location>
</feature>
<dbReference type="AlphaFoldDB" id="A0A937G0K0"/>
<organism evidence="2 3">
    <name type="scientific">Fulvivirga marina</name>
    <dbReference type="NCBI Taxonomy" id="2494733"/>
    <lineage>
        <taxon>Bacteria</taxon>
        <taxon>Pseudomonadati</taxon>
        <taxon>Bacteroidota</taxon>
        <taxon>Cytophagia</taxon>
        <taxon>Cytophagales</taxon>
        <taxon>Fulvivirgaceae</taxon>
        <taxon>Fulvivirga</taxon>
    </lineage>
</organism>
<dbReference type="InterPro" id="IPR027417">
    <property type="entry name" value="P-loop_NTPase"/>
</dbReference>
<dbReference type="EMBL" id="JAEUGD010000064">
    <property type="protein sequence ID" value="MBL6448417.1"/>
    <property type="molecule type" value="Genomic_DNA"/>
</dbReference>
<dbReference type="Gene3D" id="3.40.50.300">
    <property type="entry name" value="P-loop containing nucleotide triphosphate hydrolases"/>
    <property type="match status" value="1"/>
</dbReference>
<evidence type="ECO:0000313" key="3">
    <source>
        <dbReference type="Proteomes" id="UP000614216"/>
    </source>
</evidence>
<dbReference type="InterPro" id="IPR003959">
    <property type="entry name" value="ATPase_AAA_core"/>
</dbReference>
<dbReference type="SUPFAM" id="SSF52540">
    <property type="entry name" value="P-loop containing nucleoside triphosphate hydrolases"/>
    <property type="match status" value="1"/>
</dbReference>
<dbReference type="Pfam" id="PF13476">
    <property type="entry name" value="AAA_23"/>
    <property type="match status" value="1"/>
</dbReference>
<dbReference type="PANTHER" id="PTHR32182">
    <property type="entry name" value="DNA REPLICATION AND REPAIR PROTEIN RECF"/>
    <property type="match status" value="1"/>
</dbReference>
<dbReference type="InterPro" id="IPR038729">
    <property type="entry name" value="Rad50/SbcC_AAA"/>
</dbReference>
<dbReference type="GO" id="GO:0005524">
    <property type="term" value="F:ATP binding"/>
    <property type="evidence" value="ECO:0007669"/>
    <property type="project" value="InterPro"/>
</dbReference>
<dbReference type="GO" id="GO:0000731">
    <property type="term" value="P:DNA synthesis involved in DNA repair"/>
    <property type="evidence" value="ECO:0007669"/>
    <property type="project" value="TreeGrafter"/>
</dbReference>
<comment type="caution">
    <text evidence="2">The sequence shown here is derived from an EMBL/GenBank/DDBJ whole genome shotgun (WGS) entry which is preliminary data.</text>
</comment>